<accession>A0A180GD30</accession>
<organism evidence="1">
    <name type="scientific">Puccinia triticina (isolate 1-1 / race 1 (BBBD))</name>
    <name type="common">Brown leaf rust fungus</name>
    <dbReference type="NCBI Taxonomy" id="630390"/>
    <lineage>
        <taxon>Eukaryota</taxon>
        <taxon>Fungi</taxon>
        <taxon>Dikarya</taxon>
        <taxon>Basidiomycota</taxon>
        <taxon>Pucciniomycotina</taxon>
        <taxon>Pucciniomycetes</taxon>
        <taxon>Pucciniales</taxon>
        <taxon>Pucciniaceae</taxon>
        <taxon>Puccinia</taxon>
    </lineage>
</organism>
<dbReference type="EMBL" id="ADAS02000100">
    <property type="protein sequence ID" value="OAV90521.1"/>
    <property type="molecule type" value="Genomic_DNA"/>
</dbReference>
<evidence type="ECO:0000313" key="1">
    <source>
        <dbReference type="EMBL" id="OAV90521.1"/>
    </source>
</evidence>
<reference evidence="2 3" key="3">
    <citation type="journal article" date="2017" name="G3 (Bethesda)">
        <title>Comparative analysis highlights variable genome content of wheat rusts and divergence of the mating loci.</title>
        <authorList>
            <person name="Cuomo C.A."/>
            <person name="Bakkeren G."/>
            <person name="Khalil H.B."/>
            <person name="Panwar V."/>
            <person name="Joly D."/>
            <person name="Linning R."/>
            <person name="Sakthikumar S."/>
            <person name="Song X."/>
            <person name="Adiconis X."/>
            <person name="Fan L."/>
            <person name="Goldberg J.M."/>
            <person name="Levin J.Z."/>
            <person name="Young S."/>
            <person name="Zeng Q."/>
            <person name="Anikster Y."/>
            <person name="Bruce M."/>
            <person name="Wang M."/>
            <person name="Yin C."/>
            <person name="McCallum B."/>
            <person name="Szabo L.J."/>
            <person name="Hulbert S."/>
            <person name="Chen X."/>
            <person name="Fellers J.P."/>
        </authorList>
    </citation>
    <scope>NUCLEOTIDE SEQUENCE</scope>
    <source>
        <strain evidence="3">Isolate 1-1 / race 1 (BBBD)</strain>
        <strain evidence="2">isolate 1-1 / race 1 (BBBD)</strain>
    </source>
</reference>
<name>A0A180GD30_PUCT1</name>
<evidence type="ECO:0000313" key="2">
    <source>
        <dbReference type="EnsemblFungi" id="PTTG_02605-t43_1-p1"/>
    </source>
</evidence>
<dbReference type="VEuPathDB" id="FungiDB:PTTG_02605"/>
<keyword evidence="3" id="KW-1185">Reference proteome</keyword>
<dbReference type="Proteomes" id="UP000005240">
    <property type="component" value="Unassembled WGS sequence"/>
</dbReference>
<dbReference type="AlphaFoldDB" id="A0A180GD30"/>
<protein>
    <recommendedName>
        <fullName evidence="4">Metallothionein</fullName>
    </recommendedName>
</protein>
<gene>
    <name evidence="1" type="ORF">PTTG_02605</name>
</gene>
<reference evidence="1" key="1">
    <citation type="submission" date="2009-11" db="EMBL/GenBank/DDBJ databases">
        <authorList>
            <consortium name="The Broad Institute Genome Sequencing Platform"/>
            <person name="Ward D."/>
            <person name="Feldgarden M."/>
            <person name="Earl A."/>
            <person name="Young S.K."/>
            <person name="Zeng Q."/>
            <person name="Koehrsen M."/>
            <person name="Alvarado L."/>
            <person name="Berlin A."/>
            <person name="Bochicchio J."/>
            <person name="Borenstein D."/>
            <person name="Chapman S.B."/>
            <person name="Chen Z."/>
            <person name="Engels R."/>
            <person name="Freedman E."/>
            <person name="Gellesch M."/>
            <person name="Goldberg J."/>
            <person name="Griggs A."/>
            <person name="Gujja S."/>
            <person name="Heilman E."/>
            <person name="Heiman D."/>
            <person name="Hepburn T."/>
            <person name="Howarth C."/>
            <person name="Jen D."/>
            <person name="Larson L."/>
            <person name="Lewis B."/>
            <person name="Mehta T."/>
            <person name="Park D."/>
            <person name="Pearson M."/>
            <person name="Roberts A."/>
            <person name="Saif S."/>
            <person name="Shea T."/>
            <person name="Shenoy N."/>
            <person name="Sisk P."/>
            <person name="Stolte C."/>
            <person name="Sykes S."/>
            <person name="Thomson T."/>
            <person name="Walk T."/>
            <person name="White J."/>
            <person name="Yandava C."/>
            <person name="Izard J."/>
            <person name="Baranova O.V."/>
            <person name="Blanton J.M."/>
            <person name="Tanner A.C."/>
            <person name="Dewhirst F.E."/>
            <person name="Haas B."/>
            <person name="Nusbaum C."/>
            <person name="Birren B."/>
        </authorList>
    </citation>
    <scope>NUCLEOTIDE SEQUENCE [LARGE SCALE GENOMIC DNA]</scope>
    <source>
        <strain evidence="1">1-1 BBBD Race 1</strain>
    </source>
</reference>
<evidence type="ECO:0000313" key="3">
    <source>
        <dbReference type="Proteomes" id="UP000005240"/>
    </source>
</evidence>
<dbReference type="OrthoDB" id="2495256at2759"/>
<proteinExistence type="predicted"/>
<dbReference type="EnsemblFungi" id="PTTG_02605-t43_1">
    <property type="protein sequence ID" value="PTTG_02605-t43_1-p1"/>
    <property type="gene ID" value="PTTG_02605"/>
</dbReference>
<sequence>SLGRTTRIKVNRLRPFVYLRGPTSPPIHPQLRTSTAHILRSFSILTLTICPAPNTMPACGCPDVALDNGEVRACSCQPCSTGNLQECSCNKETGCGCTSSALPTGAPNRCVCAAAGKACSCSDCGCKEAAATSAGSCCS</sequence>
<feature type="non-terminal residue" evidence="1">
    <location>
        <position position="1"/>
    </location>
</feature>
<reference evidence="1" key="2">
    <citation type="submission" date="2016-05" db="EMBL/GenBank/DDBJ databases">
        <title>Comparative analysis highlights variable genome content of wheat rusts and divergence of the mating loci.</title>
        <authorList>
            <person name="Cuomo C.A."/>
            <person name="Bakkeren G."/>
            <person name="Szabo L."/>
            <person name="Khalil H."/>
            <person name="Joly D."/>
            <person name="Goldberg J."/>
            <person name="Young S."/>
            <person name="Zeng Q."/>
            <person name="Fellers J."/>
        </authorList>
    </citation>
    <scope>NUCLEOTIDE SEQUENCE [LARGE SCALE GENOMIC DNA]</scope>
    <source>
        <strain evidence="1">1-1 BBBD Race 1</strain>
    </source>
</reference>
<evidence type="ECO:0008006" key="4">
    <source>
        <dbReference type="Google" id="ProtNLM"/>
    </source>
</evidence>
<reference evidence="2" key="4">
    <citation type="submission" date="2025-05" db="UniProtKB">
        <authorList>
            <consortium name="EnsemblFungi"/>
        </authorList>
    </citation>
    <scope>IDENTIFICATION</scope>
    <source>
        <strain evidence="2">isolate 1-1 / race 1 (BBBD)</strain>
    </source>
</reference>